<dbReference type="PANTHER" id="PTHR10704">
    <property type="entry name" value="CARBOHYDRATE SULFOTRANSFERASE"/>
    <property type="match status" value="1"/>
</dbReference>
<organism evidence="1 2">
    <name type="scientific">Cherax quadricarinatus</name>
    <name type="common">Australian red claw crayfish</name>
    <dbReference type="NCBI Taxonomy" id="27406"/>
    <lineage>
        <taxon>Eukaryota</taxon>
        <taxon>Metazoa</taxon>
        <taxon>Ecdysozoa</taxon>
        <taxon>Arthropoda</taxon>
        <taxon>Crustacea</taxon>
        <taxon>Multicrustacea</taxon>
        <taxon>Malacostraca</taxon>
        <taxon>Eumalacostraca</taxon>
        <taxon>Eucarida</taxon>
        <taxon>Decapoda</taxon>
        <taxon>Pleocyemata</taxon>
        <taxon>Astacidea</taxon>
        <taxon>Parastacoidea</taxon>
        <taxon>Parastacidae</taxon>
        <taxon>Cherax</taxon>
    </lineage>
</organism>
<dbReference type="AlphaFoldDB" id="A0AAW0VQ26"/>
<protein>
    <recommendedName>
        <fullName evidence="3">Sulfotransferase</fullName>
    </recommendedName>
</protein>
<dbReference type="InterPro" id="IPR027417">
    <property type="entry name" value="P-loop_NTPase"/>
</dbReference>
<evidence type="ECO:0000313" key="2">
    <source>
        <dbReference type="Proteomes" id="UP001445076"/>
    </source>
</evidence>
<feature type="non-terminal residue" evidence="1">
    <location>
        <position position="1"/>
    </location>
</feature>
<reference evidence="1 2" key="1">
    <citation type="journal article" date="2024" name="BMC Genomics">
        <title>Genome assembly of redclaw crayfish (Cherax quadricarinatus) provides insights into its immune adaptation and hypoxia tolerance.</title>
        <authorList>
            <person name="Liu Z."/>
            <person name="Zheng J."/>
            <person name="Li H."/>
            <person name="Fang K."/>
            <person name="Wang S."/>
            <person name="He J."/>
            <person name="Zhou D."/>
            <person name="Weng S."/>
            <person name="Chi M."/>
            <person name="Gu Z."/>
            <person name="He J."/>
            <person name="Li F."/>
            <person name="Wang M."/>
        </authorList>
    </citation>
    <scope>NUCLEOTIDE SEQUENCE [LARGE SCALE GENOMIC DNA]</scope>
    <source>
        <strain evidence="1">ZL_2023a</strain>
    </source>
</reference>
<gene>
    <name evidence="1" type="ORF">OTU49_014535</name>
</gene>
<dbReference type="Gene3D" id="3.40.50.300">
    <property type="entry name" value="P-loop containing nucleotide triphosphate hydrolases"/>
    <property type="match status" value="1"/>
</dbReference>
<accession>A0AAW0VQ26</accession>
<name>A0AAW0VQ26_CHEQU</name>
<dbReference type="PANTHER" id="PTHR10704:SF44">
    <property type="entry name" value="LD35051P-RELATED"/>
    <property type="match status" value="1"/>
</dbReference>
<evidence type="ECO:0008006" key="3">
    <source>
        <dbReference type="Google" id="ProtNLM"/>
    </source>
</evidence>
<sequence length="365" mass="42356">GRVRGSPLWEMVNNFRGEGYEEELMVLEKAPEEPAGELPSLVVKVEETSTGRENIKVQEKITSSPSSPLLVLLLSSMPRGGSTLLTEMLSTKERSITFFEPLWPLQKKKCIEDEQCVTQYLADVFACNYNPDFERWLKTKDLFLSYFSSDAKECTRITDQKAKELCLKKLNLREMCLLSPIRIIKVIRARMAWMKNLLSNNSLDLKIIHLIRDPRGSLYSISKFKDWNKDPHERCLGLQEDLQSFDQLSQEFPTKLLQVKYENLSLHPHNVSKDILQFLYGDGNLPEYLVTYISTHMTNNSESHSMSTTKESKKQYEAWRFKMPQKMLKVVQDEPTCLYSIKHMQHTLFKDQKHARNSSISLFVS</sequence>
<evidence type="ECO:0000313" key="1">
    <source>
        <dbReference type="EMBL" id="KAK8718700.1"/>
    </source>
</evidence>
<dbReference type="GO" id="GO:0006044">
    <property type="term" value="P:N-acetylglucosamine metabolic process"/>
    <property type="evidence" value="ECO:0007669"/>
    <property type="project" value="TreeGrafter"/>
</dbReference>
<keyword evidence="2" id="KW-1185">Reference proteome</keyword>
<comment type="caution">
    <text evidence="1">The sequence shown here is derived from an EMBL/GenBank/DDBJ whole genome shotgun (WGS) entry which is preliminary data.</text>
</comment>
<dbReference type="GO" id="GO:0001517">
    <property type="term" value="F:N-acetylglucosamine 6-O-sulfotransferase activity"/>
    <property type="evidence" value="ECO:0007669"/>
    <property type="project" value="TreeGrafter"/>
</dbReference>
<dbReference type="Pfam" id="PF13469">
    <property type="entry name" value="Sulfotransfer_3"/>
    <property type="match status" value="1"/>
</dbReference>
<dbReference type="SUPFAM" id="SSF52540">
    <property type="entry name" value="P-loop containing nucleoside triphosphate hydrolases"/>
    <property type="match status" value="1"/>
</dbReference>
<dbReference type="GO" id="GO:0006790">
    <property type="term" value="P:sulfur compound metabolic process"/>
    <property type="evidence" value="ECO:0007669"/>
    <property type="project" value="TreeGrafter"/>
</dbReference>
<dbReference type="EMBL" id="JARKIK010004541">
    <property type="protein sequence ID" value="KAK8718700.1"/>
    <property type="molecule type" value="Genomic_DNA"/>
</dbReference>
<proteinExistence type="predicted"/>
<dbReference type="Proteomes" id="UP001445076">
    <property type="component" value="Unassembled WGS sequence"/>
</dbReference>
<dbReference type="InterPro" id="IPR051135">
    <property type="entry name" value="Gal/GlcNAc/GalNAc_ST"/>
</dbReference>